<feature type="region of interest" description="Disordered" evidence="1">
    <location>
        <begin position="248"/>
        <end position="322"/>
    </location>
</feature>
<reference evidence="5" key="2">
    <citation type="submission" date="2015-01" db="EMBL/GenBank/DDBJ databases">
        <title>Evolutionary Origins and Diversification of the Mycorrhizal Mutualists.</title>
        <authorList>
            <consortium name="DOE Joint Genome Institute"/>
            <consortium name="Mycorrhizal Genomics Consortium"/>
            <person name="Kohler A."/>
            <person name="Kuo A."/>
            <person name="Nagy L.G."/>
            <person name="Floudas D."/>
            <person name="Copeland A."/>
            <person name="Barry K.W."/>
            <person name="Cichocki N."/>
            <person name="Veneault-Fourrey C."/>
            <person name="LaButti K."/>
            <person name="Lindquist E.A."/>
            <person name="Lipzen A."/>
            <person name="Lundell T."/>
            <person name="Morin E."/>
            <person name="Murat C."/>
            <person name="Riley R."/>
            <person name="Ohm R."/>
            <person name="Sun H."/>
            <person name="Tunlid A."/>
            <person name="Henrissat B."/>
            <person name="Grigoriev I.V."/>
            <person name="Hibbett D.S."/>
            <person name="Martin F."/>
        </authorList>
    </citation>
    <scope>NUCLEOTIDE SEQUENCE [LARGE SCALE GENOMIC DNA]</scope>
    <source>
        <strain evidence="5">h7</strain>
    </source>
</reference>
<dbReference type="Proteomes" id="UP000053424">
    <property type="component" value="Unassembled WGS sequence"/>
</dbReference>
<evidence type="ECO:0000313" key="4">
    <source>
        <dbReference type="EMBL" id="KIM47549.1"/>
    </source>
</evidence>
<evidence type="ECO:0000256" key="3">
    <source>
        <dbReference type="SAM" id="SignalP"/>
    </source>
</evidence>
<accession>A0A0C3CTW2</accession>
<gene>
    <name evidence="4" type="ORF">M413DRAFT_439213</name>
</gene>
<dbReference type="AlphaFoldDB" id="A0A0C3CTW2"/>
<evidence type="ECO:0000256" key="2">
    <source>
        <dbReference type="SAM" id="Phobius"/>
    </source>
</evidence>
<dbReference type="STRING" id="686832.A0A0C3CTW2"/>
<feature type="transmembrane region" description="Helical" evidence="2">
    <location>
        <begin position="192"/>
        <end position="215"/>
    </location>
</feature>
<keyword evidence="5" id="KW-1185">Reference proteome</keyword>
<evidence type="ECO:0000256" key="1">
    <source>
        <dbReference type="SAM" id="MobiDB-lite"/>
    </source>
</evidence>
<keyword evidence="2" id="KW-1133">Transmembrane helix</keyword>
<dbReference type="Gene3D" id="1.20.5.510">
    <property type="entry name" value="Single helix bin"/>
    <property type="match status" value="1"/>
</dbReference>
<dbReference type="EMBL" id="KN831769">
    <property type="protein sequence ID" value="KIM47549.1"/>
    <property type="molecule type" value="Genomic_DNA"/>
</dbReference>
<feature type="compositionally biased region" description="Polar residues" evidence="1">
    <location>
        <begin position="161"/>
        <end position="171"/>
    </location>
</feature>
<evidence type="ECO:0008006" key="6">
    <source>
        <dbReference type="Google" id="ProtNLM"/>
    </source>
</evidence>
<dbReference type="HOGENOM" id="CLU_053888_2_0_1"/>
<keyword evidence="2" id="KW-0812">Transmembrane</keyword>
<proteinExistence type="predicted"/>
<keyword evidence="3" id="KW-0732">Signal</keyword>
<feature type="compositionally biased region" description="Low complexity" evidence="1">
    <location>
        <begin position="172"/>
        <end position="184"/>
    </location>
</feature>
<feature type="region of interest" description="Disordered" evidence="1">
    <location>
        <begin position="157"/>
        <end position="187"/>
    </location>
</feature>
<protein>
    <recommendedName>
        <fullName evidence="6">Transmembrane protein</fullName>
    </recommendedName>
</protein>
<dbReference type="OrthoDB" id="2526171at2759"/>
<feature type="compositionally biased region" description="Polar residues" evidence="1">
    <location>
        <begin position="268"/>
        <end position="291"/>
    </location>
</feature>
<evidence type="ECO:0000313" key="5">
    <source>
        <dbReference type="Proteomes" id="UP000053424"/>
    </source>
</evidence>
<reference evidence="4 5" key="1">
    <citation type="submission" date="2014-04" db="EMBL/GenBank/DDBJ databases">
        <authorList>
            <consortium name="DOE Joint Genome Institute"/>
            <person name="Kuo A."/>
            <person name="Gay G."/>
            <person name="Dore J."/>
            <person name="Kohler A."/>
            <person name="Nagy L.G."/>
            <person name="Floudas D."/>
            <person name="Copeland A."/>
            <person name="Barry K.W."/>
            <person name="Cichocki N."/>
            <person name="Veneault-Fourrey C."/>
            <person name="LaButti K."/>
            <person name="Lindquist E.A."/>
            <person name="Lipzen A."/>
            <person name="Lundell T."/>
            <person name="Morin E."/>
            <person name="Murat C."/>
            <person name="Sun H."/>
            <person name="Tunlid A."/>
            <person name="Henrissat B."/>
            <person name="Grigoriev I.V."/>
            <person name="Hibbett D.S."/>
            <person name="Martin F."/>
            <person name="Nordberg H.P."/>
            <person name="Cantor M.N."/>
            <person name="Hua S.X."/>
        </authorList>
    </citation>
    <scope>NUCLEOTIDE SEQUENCE [LARGE SCALE GENOMIC DNA]</scope>
    <source>
        <strain evidence="5">h7</strain>
    </source>
</reference>
<feature type="signal peptide" evidence="3">
    <location>
        <begin position="1"/>
        <end position="30"/>
    </location>
</feature>
<organism evidence="4 5">
    <name type="scientific">Hebeloma cylindrosporum</name>
    <dbReference type="NCBI Taxonomy" id="76867"/>
    <lineage>
        <taxon>Eukaryota</taxon>
        <taxon>Fungi</taxon>
        <taxon>Dikarya</taxon>
        <taxon>Basidiomycota</taxon>
        <taxon>Agaricomycotina</taxon>
        <taxon>Agaricomycetes</taxon>
        <taxon>Agaricomycetidae</taxon>
        <taxon>Agaricales</taxon>
        <taxon>Agaricineae</taxon>
        <taxon>Hymenogastraceae</taxon>
        <taxon>Hebeloma</taxon>
    </lineage>
</organism>
<feature type="chain" id="PRO_5002176197" description="Transmembrane protein" evidence="3">
    <location>
        <begin position="31"/>
        <end position="322"/>
    </location>
</feature>
<name>A0A0C3CTW2_HEBCY</name>
<sequence>MPPTSGCSASLRKLAALTVVVGALCRLAAANPTCNAGFDWAFNDLNQSPCDVTAALGGVCTGGSFSLANLTSTQIYTGPSAGFGTPCRCNTVYYSTLSACALCQGATFTTWTAYNTNCTTVYTEIFPSPIPSGFSVPHWAYLDVTAANTFDPTLAQAAGGSDSTAVPQATGSTTPTTSTHPSSSKNKTNAGAIAGGVVGGVVGLAAIAGIVIWLLGRRKNASSRPTPGTYDPQPFTSYEKPAMGTMDTSNTGTAFVSTPPPKLYDPNDPSTFPSHVAQSYTGTTNTSSAPQQPLYPNPNFPANQQIRPGPGGHSQYTGAPEL</sequence>
<keyword evidence="2" id="KW-0472">Membrane</keyword>